<dbReference type="AlphaFoldDB" id="A0A0S7BQU8"/>
<name>A0A0S7BQU8_9BACT</name>
<accession>A0A0S7BQU8</accession>
<dbReference type="EMBL" id="DF968182">
    <property type="protein sequence ID" value="GAP42860.1"/>
    <property type="molecule type" value="Genomic_DNA"/>
</dbReference>
<organism evidence="2">
    <name type="scientific">Lentimicrobium saccharophilum</name>
    <dbReference type="NCBI Taxonomy" id="1678841"/>
    <lineage>
        <taxon>Bacteria</taxon>
        <taxon>Pseudomonadati</taxon>
        <taxon>Bacteroidota</taxon>
        <taxon>Bacteroidia</taxon>
        <taxon>Bacteroidales</taxon>
        <taxon>Lentimicrobiaceae</taxon>
        <taxon>Lentimicrobium</taxon>
    </lineage>
</organism>
<evidence type="ECO:0000313" key="2">
    <source>
        <dbReference type="EMBL" id="GAP42860.1"/>
    </source>
</evidence>
<proteinExistence type="predicted"/>
<dbReference type="Proteomes" id="UP000053091">
    <property type="component" value="Unassembled WGS sequence"/>
</dbReference>
<evidence type="ECO:0000313" key="3">
    <source>
        <dbReference type="Proteomes" id="UP000053091"/>
    </source>
</evidence>
<dbReference type="RefSeq" id="WP_062039339.1">
    <property type="nucleotide sequence ID" value="NZ_DF968182.1"/>
</dbReference>
<gene>
    <name evidence="2" type="ORF">TBC1_111000</name>
</gene>
<evidence type="ECO:0000256" key="1">
    <source>
        <dbReference type="SAM" id="MobiDB-lite"/>
    </source>
</evidence>
<reference evidence="2" key="1">
    <citation type="journal article" date="2015" name="Genome Announc.">
        <title>Draft Genome Sequence of Bacteroidales Strain TBC1, a Novel Isolate from a Methanogenic Wastewater Treatment System.</title>
        <authorList>
            <person name="Tourlousse D.M."/>
            <person name="Matsuura N."/>
            <person name="Sun L."/>
            <person name="Toyonaga M."/>
            <person name="Kuroda K."/>
            <person name="Ohashi A."/>
            <person name="Cruz R."/>
            <person name="Yamaguchi T."/>
            <person name="Sekiguchi Y."/>
        </authorList>
    </citation>
    <scope>NUCLEOTIDE SEQUENCE [LARGE SCALE GENOMIC DNA]</scope>
    <source>
        <strain evidence="2">TBC1</strain>
    </source>
</reference>
<feature type="region of interest" description="Disordered" evidence="1">
    <location>
        <begin position="538"/>
        <end position="558"/>
    </location>
</feature>
<keyword evidence="3" id="KW-1185">Reference proteome</keyword>
<sequence>MKKIWIILLSVVLLAGLIAAGIGLRSYYLFLKQPVAPIFNAVPENAVVFVKSGSIADFIEKTRSSGLIEILENMETHKGFHNLSAWVDSASQQDDYLRKLIEENEFLISFSPDSSGRPSFLVAIKIGKIRSGTLKHHLTNIAEKSGYIISSVNHRPAGLYRIWGDSGETWYFSYRGLFVISPDRTLLEQSMEAIHNLAPASKNPALAKLSGTAGKRVDGVLFFRNDLLFSHLTGLDKNPFLIQDSPFNGWSALDLSIRKEKVQLSGFTWNGDEASVLSRQIPAGPVDFSNFPSSAVAGFTLLMSDPAAYTKQFISGDTLHVTGYDTINAIPVREVFRLNEHLWSWMGNSISYVSRTPNLRNNHSSAMLLISSRNRDSAEMALRPFLQAKGGKTEKLMAYGLPSKLWGPWFDLKDPLYCYIGQDVVALSHSRDFLNTYASEQETLAGEVKKSNFVPLANELSDKANVLLYLKPDLLAGSIRNQHKKGDDNPAALWTSYLSGCDKLVMNFNAGSPILYAQGSIHFKENITRSSHIAGIASAKKTESVPEEPEEIKSGNQEQAEIPAVTKKPGKVADFIAAPVIIAGEKPGEKLIAMFTAKNTLEVYDAEGDYKWSFQCRGNVSGDIYQADYRKNGQTHFLVFTDSHLHILDRKGKEVKGSPVALPGKASGAVALFDYDRKRDYRVLYGGHDNLIHNITPKGEPLPDWQKPRFGNLAGIPEFFRTGGRDYLVFGNGEGRLLITDRRGKKRISLPENFRKSHRAELFENKTNSKGLFLTSSEDGRLAYITEKGIISYSSFGDFGKHPWFEYTDFDGDGSHDFIFAGNGRISIFSRMKNTIAMKEARGGQLGKPFVYESVARERWLAVRDEKTDRVIVLRSQGSAKGYEKLSSETDPVIFNPGGRRKEVLVTTRKGKLILTPIQ</sequence>
<dbReference type="SUPFAM" id="SSF101898">
    <property type="entry name" value="NHL repeat"/>
    <property type="match status" value="1"/>
</dbReference>
<dbReference type="STRING" id="1678841.TBC1_111000"/>
<dbReference type="OrthoDB" id="1093345at2"/>
<protein>
    <submittedName>
        <fullName evidence="2">Uncharacterized protein</fullName>
    </submittedName>
</protein>